<dbReference type="PANTHER" id="PTHR19211">
    <property type="entry name" value="ATP-BINDING TRANSPORT PROTEIN-RELATED"/>
    <property type="match status" value="1"/>
</dbReference>
<evidence type="ECO:0000256" key="3">
    <source>
        <dbReference type="ARBA" id="ARBA00022840"/>
    </source>
</evidence>
<dbReference type="InterPro" id="IPR050611">
    <property type="entry name" value="ABCF"/>
</dbReference>
<dbReference type="InterPro" id="IPR003593">
    <property type="entry name" value="AAA+_ATPase"/>
</dbReference>
<dbReference type="AlphaFoldDB" id="A0A1C5A5Q9"/>
<evidence type="ECO:0000313" key="6">
    <source>
        <dbReference type="Proteomes" id="UP000198551"/>
    </source>
</evidence>
<evidence type="ECO:0000256" key="1">
    <source>
        <dbReference type="ARBA" id="ARBA00022737"/>
    </source>
</evidence>
<dbReference type="PROSITE" id="PS50893">
    <property type="entry name" value="ABC_TRANSPORTER_2"/>
    <property type="match status" value="2"/>
</dbReference>
<protein>
    <submittedName>
        <fullName evidence="5">Macrolide transport system ATP-binding/permease protein</fullName>
    </submittedName>
</protein>
<gene>
    <name evidence="5" type="ORF">GA0070215_12477</name>
</gene>
<evidence type="ECO:0000313" key="5">
    <source>
        <dbReference type="EMBL" id="SCF40573.1"/>
    </source>
</evidence>
<dbReference type="Proteomes" id="UP000198551">
    <property type="component" value="Unassembled WGS sequence"/>
</dbReference>
<dbReference type="RefSeq" id="WP_244167108.1">
    <property type="nucleotide sequence ID" value="NZ_FMCV01000024.1"/>
</dbReference>
<proteinExistence type="predicted"/>
<dbReference type="SUPFAM" id="SSF52540">
    <property type="entry name" value="P-loop containing nucleoside triphosphate hydrolases"/>
    <property type="match status" value="2"/>
</dbReference>
<dbReference type="SMART" id="SM00382">
    <property type="entry name" value="AAA"/>
    <property type="match status" value="2"/>
</dbReference>
<reference evidence="6" key="1">
    <citation type="submission" date="2016-06" db="EMBL/GenBank/DDBJ databases">
        <authorList>
            <person name="Varghese N."/>
        </authorList>
    </citation>
    <scope>NUCLEOTIDE SEQUENCE [LARGE SCALE GENOMIC DNA]</scope>
    <source>
        <strain evidence="6">DSM 45555</strain>
    </source>
</reference>
<dbReference type="GO" id="GO:0016887">
    <property type="term" value="F:ATP hydrolysis activity"/>
    <property type="evidence" value="ECO:0007669"/>
    <property type="project" value="InterPro"/>
</dbReference>
<evidence type="ECO:0000259" key="4">
    <source>
        <dbReference type="PROSITE" id="PS50893"/>
    </source>
</evidence>
<dbReference type="GO" id="GO:0005524">
    <property type="term" value="F:ATP binding"/>
    <property type="evidence" value="ECO:0007669"/>
    <property type="project" value="UniProtKB-KW"/>
</dbReference>
<dbReference type="InterPro" id="IPR003439">
    <property type="entry name" value="ABC_transporter-like_ATP-bd"/>
</dbReference>
<feature type="domain" description="ABC transporter" evidence="4">
    <location>
        <begin position="355"/>
        <end position="574"/>
    </location>
</feature>
<organism evidence="5 6">
    <name type="scientific">Micromonospora marina</name>
    <dbReference type="NCBI Taxonomy" id="307120"/>
    <lineage>
        <taxon>Bacteria</taxon>
        <taxon>Bacillati</taxon>
        <taxon>Actinomycetota</taxon>
        <taxon>Actinomycetes</taxon>
        <taxon>Micromonosporales</taxon>
        <taxon>Micromonosporaceae</taxon>
        <taxon>Micromonospora</taxon>
    </lineage>
</organism>
<dbReference type="Gene3D" id="3.40.50.300">
    <property type="entry name" value="P-loop containing nucleotide triphosphate hydrolases"/>
    <property type="match status" value="2"/>
</dbReference>
<keyword evidence="3 5" id="KW-0067">ATP-binding</keyword>
<keyword evidence="1" id="KW-0677">Repeat</keyword>
<keyword evidence="6" id="KW-1185">Reference proteome</keyword>
<keyword evidence="2" id="KW-0547">Nucleotide-binding</keyword>
<feature type="domain" description="ABC transporter" evidence="4">
    <location>
        <begin position="22"/>
        <end position="270"/>
    </location>
</feature>
<name>A0A1C5A5Q9_9ACTN</name>
<sequence length="577" mass="62272">MNNLDNIPTQGGLLPAGHRAHVRADGVRVVRGGRVVLSDVSVTVSAGSRLAIVGENGRGKTTLLHVLAGIIAPDQGAVERLGTFGVARQNLESRHGETVGTLVREAIRESECALRALDDTADALAAGRAGADDAYATALDAATRLDAWDAQRRVDVALAGLDACPDRDRPLATLSVGQRYRVRLACLLGARVDLLMLDEPTNHLDADSLAFLTARLRDHPGGVVLVTHDRALLRDVATEFLDLDPSADGRPRRYAGDYTAWQDGRRRDFAHWVRDHEAQQAEHQRLADAVREAQGRLSTGWRPDKGHGKHQRQSRAPGLVQALRRRQEALDEHRITVPEPPQPLRWPPLDTRAGLPILQCHDVTVTGRLRTRVTLTLDGGDRLLVTGPNGAGKSTLLSVLAGDLVPSTGEVRHPSGARVAYLGQEVPDWPPLLLAHDLYEQHVGRLRSTGRLGSGAALPLGATNLLDAEARRTPVGRMSHGQQRRLNLALRLVERPDLLILDEPTNHLSAPLVDDLTAALLTTPAAVVVATHDRQMLHDLAAWPTLPLTAPVPDRRVTAFAPPGEAGSFDHGGSSPF</sequence>
<dbReference type="PANTHER" id="PTHR19211:SF14">
    <property type="entry name" value="ATP-BINDING CASSETTE SUB-FAMILY F MEMBER 1"/>
    <property type="match status" value="1"/>
</dbReference>
<accession>A0A1C5A5Q9</accession>
<dbReference type="Pfam" id="PF00005">
    <property type="entry name" value="ABC_tran"/>
    <property type="match status" value="2"/>
</dbReference>
<evidence type="ECO:0000256" key="2">
    <source>
        <dbReference type="ARBA" id="ARBA00022741"/>
    </source>
</evidence>
<dbReference type="InterPro" id="IPR027417">
    <property type="entry name" value="P-loop_NTPase"/>
</dbReference>
<dbReference type="EMBL" id="FMCV01000024">
    <property type="protein sequence ID" value="SCF40573.1"/>
    <property type="molecule type" value="Genomic_DNA"/>
</dbReference>
<dbReference type="FunFam" id="3.40.50.300:FF:000011">
    <property type="entry name" value="Putative ABC transporter ATP-binding component"/>
    <property type="match status" value="1"/>
</dbReference>